<dbReference type="PROSITE" id="PS00105">
    <property type="entry name" value="AA_TRANSFER_CLASS_1"/>
    <property type="match status" value="1"/>
</dbReference>
<dbReference type="PANTHER" id="PTHR46383:SF5">
    <property type="entry name" value="AMINOTRANSFERASE CLASS I_CLASSII DOMAIN-CONTAINING PROTEIN"/>
    <property type="match status" value="1"/>
</dbReference>
<reference evidence="7 8" key="1">
    <citation type="journal article" date="2024" name="Science">
        <title>Giant polyketide synthase enzymes in the biosynthesis of giant marine polyether toxins.</title>
        <authorList>
            <person name="Fallon T.R."/>
            <person name="Shende V.V."/>
            <person name="Wierzbicki I.H."/>
            <person name="Pendleton A.L."/>
            <person name="Watervoot N.F."/>
            <person name="Auber R.P."/>
            <person name="Gonzalez D.J."/>
            <person name="Wisecaver J.H."/>
            <person name="Moore B.S."/>
        </authorList>
    </citation>
    <scope>NUCLEOTIDE SEQUENCE [LARGE SCALE GENOMIC DNA]</scope>
    <source>
        <strain evidence="7 8">12B1</strain>
    </source>
</reference>
<dbReference type="Pfam" id="PF00155">
    <property type="entry name" value="Aminotran_1_2"/>
    <property type="match status" value="1"/>
</dbReference>
<keyword evidence="3" id="KW-0032">Aminotransferase</keyword>
<evidence type="ECO:0000256" key="4">
    <source>
        <dbReference type="ARBA" id="ARBA00022679"/>
    </source>
</evidence>
<keyword evidence="8" id="KW-1185">Reference proteome</keyword>
<dbReference type="InterPro" id="IPR015421">
    <property type="entry name" value="PyrdxlP-dep_Trfase_major"/>
</dbReference>
<dbReference type="GO" id="GO:0008483">
    <property type="term" value="F:transaminase activity"/>
    <property type="evidence" value="ECO:0007669"/>
    <property type="project" value="UniProtKB-KW"/>
</dbReference>
<dbReference type="InterPro" id="IPR004838">
    <property type="entry name" value="NHTrfase_class1_PyrdxlP-BS"/>
</dbReference>
<evidence type="ECO:0000256" key="5">
    <source>
        <dbReference type="ARBA" id="ARBA00022898"/>
    </source>
</evidence>
<dbReference type="CDD" id="cd00609">
    <property type="entry name" value="AAT_like"/>
    <property type="match status" value="1"/>
</dbReference>
<dbReference type="GO" id="GO:0006520">
    <property type="term" value="P:amino acid metabolic process"/>
    <property type="evidence" value="ECO:0007669"/>
    <property type="project" value="InterPro"/>
</dbReference>
<keyword evidence="4" id="KW-0808">Transferase</keyword>
<evidence type="ECO:0000256" key="1">
    <source>
        <dbReference type="ARBA" id="ARBA00001933"/>
    </source>
</evidence>
<keyword evidence="5" id="KW-0663">Pyridoxal phosphate</keyword>
<dbReference type="PANTHER" id="PTHR46383">
    <property type="entry name" value="ASPARTATE AMINOTRANSFERASE"/>
    <property type="match status" value="1"/>
</dbReference>
<comment type="cofactor">
    <cofactor evidence="1">
        <name>pyridoxal 5'-phosphate</name>
        <dbReference type="ChEBI" id="CHEBI:597326"/>
    </cofactor>
</comment>
<dbReference type="Proteomes" id="UP001515480">
    <property type="component" value="Unassembled WGS sequence"/>
</dbReference>
<evidence type="ECO:0000256" key="2">
    <source>
        <dbReference type="ARBA" id="ARBA00007441"/>
    </source>
</evidence>
<gene>
    <name evidence="7" type="ORF">AB1Y20_017504</name>
</gene>
<protein>
    <recommendedName>
        <fullName evidence="6">Aminotransferase class I/classII large domain-containing protein</fullName>
    </recommendedName>
</protein>
<evidence type="ECO:0000256" key="3">
    <source>
        <dbReference type="ARBA" id="ARBA00022576"/>
    </source>
</evidence>
<organism evidence="7 8">
    <name type="scientific">Prymnesium parvum</name>
    <name type="common">Toxic golden alga</name>
    <dbReference type="NCBI Taxonomy" id="97485"/>
    <lineage>
        <taxon>Eukaryota</taxon>
        <taxon>Haptista</taxon>
        <taxon>Haptophyta</taxon>
        <taxon>Prymnesiophyceae</taxon>
        <taxon>Prymnesiales</taxon>
        <taxon>Prymnesiaceae</taxon>
        <taxon>Prymnesium</taxon>
    </lineage>
</organism>
<name>A0AB34JP76_PRYPA</name>
<accession>A0AB34JP76</accession>
<dbReference type="InterPro" id="IPR004839">
    <property type="entry name" value="Aminotransferase_I/II_large"/>
</dbReference>
<evidence type="ECO:0000313" key="8">
    <source>
        <dbReference type="Proteomes" id="UP001515480"/>
    </source>
</evidence>
<dbReference type="SUPFAM" id="SSF53383">
    <property type="entry name" value="PLP-dependent transferases"/>
    <property type="match status" value="1"/>
</dbReference>
<dbReference type="GO" id="GO:0030170">
    <property type="term" value="F:pyridoxal phosphate binding"/>
    <property type="evidence" value="ECO:0007669"/>
    <property type="project" value="InterPro"/>
</dbReference>
<comment type="caution">
    <text evidence="7">The sequence shown here is derived from an EMBL/GenBank/DDBJ whole genome shotgun (WGS) entry which is preliminary data.</text>
</comment>
<dbReference type="Gene3D" id="3.40.640.10">
    <property type="entry name" value="Type I PLP-dependent aspartate aminotransferase-like (Major domain)"/>
    <property type="match status" value="1"/>
</dbReference>
<dbReference type="AlphaFoldDB" id="A0AB34JP76"/>
<sequence length="435" mass="46288">MLPPRAVAARSCLIKLLPSICAPRGKLLAHPRALASGARGASMSTSARIDATDTPCIVAMQQMLRGKTDVLSLAQGIVHWPPPAEALSAAQAAVLETTTSLYGADDGLPELRAALKEKVQKENGLVASEIMVTAGANQAYTNLVLSLTDAGDATLLFRPYYFNHLMALQMTGSAREVVLPASTAELQPDMVALRNEFESRAATGLPPLKMVTLVNPGNPTGVMIPHATLEEAKDLCAQYGAWLVVDNTYENFAYKGCTPHKCVEGPHVVNIFSFSKAYGMMGWRVGYLAFPSALGEQLFKTQDTIIICPSTLSQKLALAALREGASFVANQIAALAEQKEVILEALSPLGEGAVQGGSGAIYLFCKLPAGCEDDKEVVRWMVEKHGVCLIPGSACGMPGHVRVCYANLPLERSREAAKRLKAALLELTSGSAQIK</sequence>
<dbReference type="InterPro" id="IPR015424">
    <property type="entry name" value="PyrdxlP-dep_Trfase"/>
</dbReference>
<comment type="similarity">
    <text evidence="2">Belongs to the class-I pyridoxal-phosphate-dependent aminotransferase family.</text>
</comment>
<evidence type="ECO:0000313" key="7">
    <source>
        <dbReference type="EMBL" id="KAL1522517.1"/>
    </source>
</evidence>
<evidence type="ECO:0000259" key="6">
    <source>
        <dbReference type="Pfam" id="PF00155"/>
    </source>
</evidence>
<dbReference type="EMBL" id="JBGBPQ010000006">
    <property type="protein sequence ID" value="KAL1522517.1"/>
    <property type="molecule type" value="Genomic_DNA"/>
</dbReference>
<proteinExistence type="inferred from homology"/>
<feature type="domain" description="Aminotransferase class I/classII large" evidence="6">
    <location>
        <begin position="69"/>
        <end position="420"/>
    </location>
</feature>
<dbReference type="InterPro" id="IPR050596">
    <property type="entry name" value="AspAT/PAT-like"/>
</dbReference>